<dbReference type="InterPro" id="IPR013332">
    <property type="entry name" value="KPR_N"/>
</dbReference>
<feature type="domain" description="Ketopantoate reductase N-terminal" evidence="1">
    <location>
        <begin position="3"/>
        <end position="131"/>
    </location>
</feature>
<dbReference type="RefSeq" id="WP_378552700.1">
    <property type="nucleotide sequence ID" value="NZ_JBHSBA010000014.1"/>
</dbReference>
<dbReference type="Pfam" id="PF02558">
    <property type="entry name" value="ApbA"/>
    <property type="match status" value="1"/>
</dbReference>
<reference evidence="3" key="1">
    <citation type="journal article" date="2019" name="Int. J. Syst. Evol. Microbiol.">
        <title>The Global Catalogue of Microorganisms (GCM) 10K type strain sequencing project: providing services to taxonomists for standard genome sequencing and annotation.</title>
        <authorList>
            <consortium name="The Broad Institute Genomics Platform"/>
            <consortium name="The Broad Institute Genome Sequencing Center for Infectious Disease"/>
            <person name="Wu L."/>
            <person name="Ma J."/>
        </authorList>
    </citation>
    <scope>NUCLEOTIDE SEQUENCE [LARGE SCALE GENOMIC DNA]</scope>
    <source>
        <strain evidence="3">CGMCC 4.7204</strain>
    </source>
</reference>
<evidence type="ECO:0000313" key="2">
    <source>
        <dbReference type="EMBL" id="MFC4127360.1"/>
    </source>
</evidence>
<evidence type="ECO:0000259" key="1">
    <source>
        <dbReference type="Pfam" id="PF02558"/>
    </source>
</evidence>
<dbReference type="Proteomes" id="UP001595767">
    <property type="component" value="Unassembled WGS sequence"/>
</dbReference>
<name>A0ABV8L9J8_9NOCA</name>
<organism evidence="2 3">
    <name type="scientific">Nocardia rhizosphaerae</name>
    <dbReference type="NCBI Taxonomy" id="1691571"/>
    <lineage>
        <taxon>Bacteria</taxon>
        <taxon>Bacillati</taxon>
        <taxon>Actinomycetota</taxon>
        <taxon>Actinomycetes</taxon>
        <taxon>Mycobacteriales</taxon>
        <taxon>Nocardiaceae</taxon>
        <taxon>Nocardia</taxon>
    </lineage>
</organism>
<comment type="caution">
    <text evidence="2">The sequence shown here is derived from an EMBL/GenBank/DDBJ whole genome shotgun (WGS) entry which is preliminary data.</text>
</comment>
<dbReference type="Gene3D" id="3.40.50.720">
    <property type="entry name" value="NAD(P)-binding Rossmann-like Domain"/>
    <property type="match status" value="1"/>
</dbReference>
<proteinExistence type="predicted"/>
<dbReference type="EMBL" id="JBHSBA010000014">
    <property type="protein sequence ID" value="MFC4127360.1"/>
    <property type="molecule type" value="Genomic_DNA"/>
</dbReference>
<evidence type="ECO:0000313" key="3">
    <source>
        <dbReference type="Proteomes" id="UP001595767"/>
    </source>
</evidence>
<sequence length="320" mass="34155">MEVLIVGAGALGQVYGADLARGGAAVSYLVKPGQAERVRGGMTVERLRRWRPDAATTVEPARVYTEPAAVADTAWDSVWLLVDSTALRPDWLDTLRAAIGTTTVVTLDQSLGDLITLTRLWPSDQVVAVTVAELAWTTPLGTARPGPTAYYRPPGAAVILTGTPARVAPIRAALSRGGAPARIRRNGGGIARAARTVPYLAALEVADWSIATLRSDLSPASHAAFEAATIVAAERGLPAPPSRRTMEWTAWMAWGMFPALAPFDAPEYLRAHFTKVGAQTRAMLREWAELGEHRGLPAGHLRDLVAAMPPLPARADDPRQ</sequence>
<gene>
    <name evidence="2" type="ORF">ACFOW8_20740</name>
</gene>
<accession>A0ABV8L9J8</accession>
<keyword evidence="3" id="KW-1185">Reference proteome</keyword>
<protein>
    <submittedName>
        <fullName evidence="2">Ketopantoate reductase family protein</fullName>
    </submittedName>
</protein>